<dbReference type="Proteomes" id="UP000831796">
    <property type="component" value="Chromosome"/>
</dbReference>
<name>A0A8T9Q8E1_9BACT</name>
<protein>
    <submittedName>
        <fullName evidence="1">Uncharacterized protein</fullName>
    </submittedName>
</protein>
<gene>
    <name evidence="1" type="ORF">MUN79_07915</name>
</gene>
<dbReference type="RefSeq" id="WP_244677175.1">
    <property type="nucleotide sequence ID" value="NZ_CP095046.1"/>
</dbReference>
<accession>A0A8T9Q8E1</accession>
<dbReference type="EMBL" id="CP095046">
    <property type="protein sequence ID" value="UOQ73827.1"/>
    <property type="molecule type" value="Genomic_DNA"/>
</dbReference>
<organism evidence="1 2">
    <name type="scientific">Hymenobacter cellulosilyticus</name>
    <dbReference type="NCBI Taxonomy" id="2932248"/>
    <lineage>
        <taxon>Bacteria</taxon>
        <taxon>Pseudomonadati</taxon>
        <taxon>Bacteroidota</taxon>
        <taxon>Cytophagia</taxon>
        <taxon>Cytophagales</taxon>
        <taxon>Hymenobacteraceae</taxon>
        <taxon>Hymenobacter</taxon>
    </lineage>
</organism>
<keyword evidence="2" id="KW-1185">Reference proteome</keyword>
<dbReference type="KEGG" id="hcu:MUN79_07915"/>
<dbReference type="AlphaFoldDB" id="A0A8T9Q8E1"/>
<sequence length="93" mass="9945">MTLTLSENVTRSIRLGAQGVQTGEVVVTGKKPDENVKSTEMGTTRLDMKTVKLMPALMGEVDVIRSIQLLPGISTVGRAPRDSTCAAAAWTRT</sequence>
<evidence type="ECO:0000313" key="1">
    <source>
        <dbReference type="EMBL" id="UOQ73827.1"/>
    </source>
</evidence>
<proteinExistence type="predicted"/>
<evidence type="ECO:0000313" key="2">
    <source>
        <dbReference type="Proteomes" id="UP000831796"/>
    </source>
</evidence>
<reference evidence="1" key="1">
    <citation type="submission" date="2022-04" db="EMBL/GenBank/DDBJ databases">
        <title>Hymenobacter sp. isolated from the air.</title>
        <authorList>
            <person name="Won M."/>
            <person name="Lee C.-M."/>
            <person name="Woen H.-Y."/>
            <person name="Kwon S.-W."/>
        </authorList>
    </citation>
    <scope>NUCLEOTIDE SEQUENCE</scope>
    <source>
        <strain evidence="1">5116S-3</strain>
    </source>
</reference>